<dbReference type="RefSeq" id="WP_013766744.1">
    <property type="nucleotide sequence ID" value="NC_015510.1"/>
</dbReference>
<dbReference type="Pfam" id="PF19193">
    <property type="entry name" value="Tectonin"/>
    <property type="match status" value="1"/>
</dbReference>
<name>F4KPV6_HALH1</name>
<protein>
    <recommendedName>
        <fullName evidence="3">Photosynthesis system II assembly factor Ycf48/Hcf136-like domain-containing protein</fullName>
    </recommendedName>
</protein>
<dbReference type="Gene3D" id="2.80.10.50">
    <property type="match status" value="1"/>
</dbReference>
<reference key="2">
    <citation type="submission" date="2011-04" db="EMBL/GenBank/DDBJ databases">
        <title>Complete sequence of chromosome of Haliscomenobacter hydrossis DSM 1100.</title>
        <authorList>
            <consortium name="US DOE Joint Genome Institute (JGI-PGF)"/>
            <person name="Lucas S."/>
            <person name="Han J."/>
            <person name="Lapidus A."/>
            <person name="Bruce D."/>
            <person name="Goodwin L."/>
            <person name="Pitluck S."/>
            <person name="Peters L."/>
            <person name="Kyrpides N."/>
            <person name="Mavromatis K."/>
            <person name="Ivanova N."/>
            <person name="Ovchinnikova G."/>
            <person name="Pagani I."/>
            <person name="Daligault H."/>
            <person name="Detter J.C."/>
            <person name="Han C."/>
            <person name="Land M."/>
            <person name="Hauser L."/>
            <person name="Markowitz V."/>
            <person name="Cheng J.-F."/>
            <person name="Hugenholtz P."/>
            <person name="Woyke T."/>
            <person name="Wu D."/>
            <person name="Verbarg S."/>
            <person name="Frueling A."/>
            <person name="Brambilla E."/>
            <person name="Klenk H.-P."/>
            <person name="Eisen J.A."/>
        </authorList>
    </citation>
    <scope>NUCLEOTIDE SEQUENCE</scope>
    <source>
        <strain>DSM 1100</strain>
    </source>
</reference>
<dbReference type="eggNOG" id="COG4447">
    <property type="taxonomic scope" value="Bacteria"/>
</dbReference>
<organism evidence="1 2">
    <name type="scientific">Haliscomenobacter hydrossis (strain ATCC 27775 / DSM 1100 / LMG 10767 / O)</name>
    <dbReference type="NCBI Taxonomy" id="760192"/>
    <lineage>
        <taxon>Bacteria</taxon>
        <taxon>Pseudomonadati</taxon>
        <taxon>Bacteroidota</taxon>
        <taxon>Saprospiria</taxon>
        <taxon>Saprospirales</taxon>
        <taxon>Haliscomenobacteraceae</taxon>
        <taxon>Haliscomenobacter</taxon>
    </lineage>
</organism>
<keyword evidence="2" id="KW-1185">Reference proteome</keyword>
<dbReference type="SUPFAM" id="SSF50370">
    <property type="entry name" value="Ricin B-like lectins"/>
    <property type="match status" value="1"/>
</dbReference>
<dbReference type="InterPro" id="IPR006624">
    <property type="entry name" value="Beta-propeller_rpt_TECPR"/>
</dbReference>
<proteinExistence type="predicted"/>
<dbReference type="OrthoDB" id="1112547at2"/>
<sequence>MKQLTKKRRADPAIESIKQTWRGFIAVYPKLLLICGLLIAAQQLTAQETAEIQNFWRKSYIQADAGKTGLGSQGEKAVWTVEKIANSTDVRLKHVASGAYLHAETDAKFPAVGAAGPGWLSAMWIMEPVAGTNLVRIKNKWRSLYLHTETGALEMGAVQPGWLSAQWQIYRSSSISTTSSPSTTAAETMGAMGSGTFPDQISAPLKQIIWRINIAGNLSKSMDAGKTWNDLNKKLAYVSAINNTTAWGINFEGKIEQTLDGGTTWRTTSGLLKQISGVDDKIAWGVNDKLEIYRTLDAGFTWSKVSGVAQSISAVNGNTAWALNVGDIWRTNDAGKNWSQVPGKMKSISAKSFDQGLGIDEQGNLKSTVNGGKAWVSVANGYFLSAVAYADNAGYAIDNNLKLIPIAFGWIEKEAIVLTPAAPKNGYLMVFNEAGYVATIALTYTDAAGNVLKNDQIALGSYKQYDIPSSAKNIVLKVEGVSCIDPLGMEVKFASAADLKQCYKVWGTIFSTEWGSLGCF</sequence>
<dbReference type="CDD" id="cd23432">
    <property type="entry name" value="beta-trefoil_Ricin_EndoBetaGal-like"/>
    <property type="match status" value="1"/>
</dbReference>
<dbReference type="InterPro" id="IPR015943">
    <property type="entry name" value="WD40/YVTN_repeat-like_dom_sf"/>
</dbReference>
<dbReference type="Gene3D" id="2.130.10.10">
    <property type="entry name" value="YVTN repeat-like/Quinoprotein amine dehydrogenase"/>
    <property type="match status" value="1"/>
</dbReference>
<evidence type="ECO:0008006" key="3">
    <source>
        <dbReference type="Google" id="ProtNLM"/>
    </source>
</evidence>
<dbReference type="InterPro" id="IPR035992">
    <property type="entry name" value="Ricin_B-like_lectins"/>
</dbReference>
<dbReference type="EMBL" id="CP002691">
    <property type="protein sequence ID" value="AEE52206.1"/>
    <property type="molecule type" value="Genomic_DNA"/>
</dbReference>
<evidence type="ECO:0000313" key="1">
    <source>
        <dbReference type="EMBL" id="AEE52206.1"/>
    </source>
</evidence>
<dbReference type="AlphaFoldDB" id="F4KPV6"/>
<dbReference type="STRING" id="760192.Halhy_4362"/>
<accession>F4KPV6</accession>
<dbReference type="KEGG" id="hhy:Halhy_4362"/>
<gene>
    <name evidence="1" type="ordered locus">Halhy_4362</name>
</gene>
<dbReference type="SUPFAM" id="SSF110296">
    <property type="entry name" value="Oligoxyloglucan reducing end-specific cellobiohydrolase"/>
    <property type="match status" value="1"/>
</dbReference>
<dbReference type="HOGENOM" id="CLU_523519_0_0_10"/>
<reference evidence="1 2" key="1">
    <citation type="journal article" date="2011" name="Stand. Genomic Sci.">
        <title>Complete genome sequence of Haliscomenobacter hydrossis type strain (O).</title>
        <authorList>
            <consortium name="US DOE Joint Genome Institute (JGI-PGF)"/>
            <person name="Daligault H."/>
            <person name="Lapidus A."/>
            <person name="Zeytun A."/>
            <person name="Nolan M."/>
            <person name="Lucas S."/>
            <person name="Del Rio T.G."/>
            <person name="Tice H."/>
            <person name="Cheng J.F."/>
            <person name="Tapia R."/>
            <person name="Han C."/>
            <person name="Goodwin L."/>
            <person name="Pitluck S."/>
            <person name="Liolios K."/>
            <person name="Pagani I."/>
            <person name="Ivanova N."/>
            <person name="Huntemann M."/>
            <person name="Mavromatis K."/>
            <person name="Mikhailova N."/>
            <person name="Pati A."/>
            <person name="Chen A."/>
            <person name="Palaniappan K."/>
            <person name="Land M."/>
            <person name="Hauser L."/>
            <person name="Brambilla E.M."/>
            <person name="Rohde M."/>
            <person name="Verbarg S."/>
            <person name="Goker M."/>
            <person name="Bristow J."/>
            <person name="Eisen J.A."/>
            <person name="Markowitz V."/>
            <person name="Hugenholtz P."/>
            <person name="Kyrpides N.C."/>
            <person name="Klenk H.P."/>
            <person name="Woyke T."/>
        </authorList>
    </citation>
    <scope>NUCLEOTIDE SEQUENCE [LARGE SCALE GENOMIC DNA]</scope>
    <source>
        <strain evidence="2">ATCC 27775 / DSM 1100 / LMG 10767 / O</strain>
    </source>
</reference>
<evidence type="ECO:0000313" key="2">
    <source>
        <dbReference type="Proteomes" id="UP000008461"/>
    </source>
</evidence>
<dbReference type="Proteomes" id="UP000008461">
    <property type="component" value="Chromosome"/>
</dbReference>